<comment type="caution">
    <text evidence="12">The sequence shown here is derived from an EMBL/GenBank/DDBJ whole genome shotgun (WGS) entry which is preliminary data.</text>
</comment>
<dbReference type="GO" id="GO:0002161">
    <property type="term" value="F:aminoacyl-tRNA deacylase activity"/>
    <property type="evidence" value="ECO:0007669"/>
    <property type="project" value="InterPro"/>
</dbReference>
<dbReference type="SUPFAM" id="SSF52374">
    <property type="entry name" value="Nucleotidylyl transferase"/>
    <property type="match status" value="1"/>
</dbReference>
<dbReference type="GO" id="GO:0005737">
    <property type="term" value="C:cytoplasm"/>
    <property type="evidence" value="ECO:0007669"/>
    <property type="project" value="UniProtKB-UniRule"/>
</dbReference>
<dbReference type="EC" id="6.1.1.5" evidence="1 9"/>
<comment type="function">
    <text evidence="7">Catalyzes the attachment of isoleucine to tRNA(Ile). As IleRS can inadvertently accommodate and process structurally similar amino acids such as valine, to avoid such errors it has two additional distinct tRNA(Ile)-dependent editing activities. One activity is designated as 'pretransfer' editing and involves the hydrolysis of activated Val-AMP. The other activity is designated 'posttransfer' editing and involves deacylation of mischarged Val-tRNA(Ile).</text>
</comment>
<evidence type="ECO:0000256" key="7">
    <source>
        <dbReference type="ARBA" id="ARBA00025217"/>
    </source>
</evidence>
<dbReference type="GO" id="GO:0004822">
    <property type="term" value="F:isoleucine-tRNA ligase activity"/>
    <property type="evidence" value="ECO:0007669"/>
    <property type="project" value="UniProtKB-UniRule"/>
</dbReference>
<keyword evidence="2 12" id="KW-0436">Ligase</keyword>
<evidence type="ECO:0000256" key="8">
    <source>
        <dbReference type="ARBA" id="ARBA00048359"/>
    </source>
</evidence>
<dbReference type="AlphaFoldDB" id="A0A2M6XB01"/>
<dbReference type="GO" id="GO:0000049">
    <property type="term" value="F:tRNA binding"/>
    <property type="evidence" value="ECO:0007669"/>
    <property type="project" value="InterPro"/>
</dbReference>
<gene>
    <name evidence="12" type="ORF">COT66_01325</name>
</gene>
<dbReference type="Gene3D" id="3.40.50.620">
    <property type="entry name" value="HUPs"/>
    <property type="match status" value="2"/>
</dbReference>
<evidence type="ECO:0000256" key="6">
    <source>
        <dbReference type="ARBA" id="ARBA00023146"/>
    </source>
</evidence>
<reference evidence="13" key="1">
    <citation type="submission" date="2017-09" db="EMBL/GenBank/DDBJ databases">
        <title>Depth-based differentiation of microbial function through sediment-hosted aquifers and enrichment of novel symbionts in the deep terrestrial subsurface.</title>
        <authorList>
            <person name="Probst A.J."/>
            <person name="Ladd B."/>
            <person name="Jarett J.K."/>
            <person name="Geller-Mcgrath D.E."/>
            <person name="Sieber C.M.K."/>
            <person name="Emerson J.B."/>
            <person name="Anantharaman K."/>
            <person name="Thomas B.C."/>
            <person name="Malmstrom R."/>
            <person name="Stieglmeier M."/>
            <person name="Klingl A."/>
            <person name="Woyke T."/>
            <person name="Ryan C.M."/>
            <person name="Banfield J.F."/>
        </authorList>
    </citation>
    <scope>NUCLEOTIDE SEQUENCE [LARGE SCALE GENOMIC DNA]</scope>
</reference>
<sequence>MAFAPTTPQPDFATLEKKWLKNWEKSGLLKKYLAKNKHSSKRFSFLDGPITANNPMGVHHAWGRTLKDFFQRYKNMRGYRQRFQNGFDNQGLWVEVEVEKKLGFNNKQDIVQYGIGKFVNQCKRHTRRFAALQTEQSRRLGYFMDWDHSYYTMNNENNYMIWHFLQQCHRQGWLYKGKDAVPWCPRCGTAISQHEILNEEYKKITHETVFFKLPIKNRPNEHFLAWTTTPWTIPANVGLAVNPDLVYAAFRQGDQTLILLKKWQAKILGNAWRLVKEYRGDELVGWAYQGPFDQLPAVTAAQAQNPQTFHTVVADKDLVTAEEGTGIVHLAPGAGQEDFQLGQRAKLPVLAAIDEGADYLPGFGQLSGQNAKNHPELIFAYLKQKDSGRFLFKIAPYTHRYPVCWRCKTELVWRVVDEWYIAMDRGKKPLRQKMMVVAKKIRWLPEFGLKRELDWLKNMSDWLISKKRFWGLALPIWECRCGHFEVIGSAAELKRKAIAGWDQFAGHSPHRPWIDQVKIRCAACGQPAARVPDVGNPWLDAGIVPFSTLQYQTDQKYWRQWFPADFITECFPGQFKNWFYSLIAMSTVLQDTNPFKTLLGHALVRDEKGAEMHKSKGNAIEFNQAAEKMGVDVMRWLYLSQNPRHNLNFGYQVGDKVRRRFHLTLWNVYNFFVTYANQHHWQPSASAGKTKLDRWILIRLHQAIAAITAAAEAFDTAAATQIFEEFLKDLSTWYVRRSRDRLEPAFFGTLHLILVTSAKILAPFVPFLAEEMFVNLTGQESVHLTDWPSSEKVSKTDRQLLSQMALVRQICELGHAARKKAGIKVRQPLTKLRVNLDSELTKLIERLTPSRWHDELTQLIRDELNVKQIIFKKGKRELAVELDAKITPALKEEGDVRELIHQIQQLRRQADCRLDQKIIVLAPSLPDNPALHALLKEKVLAQKLTLAKTLQIKPL</sequence>
<dbReference type="PRINTS" id="PR00984">
    <property type="entry name" value="TRNASYNTHILE"/>
</dbReference>
<evidence type="ECO:0000256" key="9">
    <source>
        <dbReference type="NCBIfam" id="TIGR00392"/>
    </source>
</evidence>
<accession>A0A2M6XB01</accession>
<evidence type="ECO:0000259" key="10">
    <source>
        <dbReference type="Pfam" id="PF00133"/>
    </source>
</evidence>
<comment type="catalytic activity">
    <reaction evidence="8">
        <text>tRNA(Ile) + L-isoleucine + ATP = L-isoleucyl-tRNA(Ile) + AMP + diphosphate</text>
        <dbReference type="Rhea" id="RHEA:11060"/>
        <dbReference type="Rhea" id="RHEA-COMP:9666"/>
        <dbReference type="Rhea" id="RHEA-COMP:9695"/>
        <dbReference type="ChEBI" id="CHEBI:30616"/>
        <dbReference type="ChEBI" id="CHEBI:33019"/>
        <dbReference type="ChEBI" id="CHEBI:58045"/>
        <dbReference type="ChEBI" id="CHEBI:78442"/>
        <dbReference type="ChEBI" id="CHEBI:78528"/>
        <dbReference type="ChEBI" id="CHEBI:456215"/>
        <dbReference type="EC" id="6.1.1.5"/>
    </reaction>
</comment>
<evidence type="ECO:0000313" key="13">
    <source>
        <dbReference type="Proteomes" id="UP000231214"/>
    </source>
</evidence>
<evidence type="ECO:0000256" key="5">
    <source>
        <dbReference type="ARBA" id="ARBA00022917"/>
    </source>
</evidence>
<proteinExistence type="predicted"/>
<dbReference type="Pfam" id="PF19302">
    <property type="entry name" value="DUF5915"/>
    <property type="match status" value="1"/>
</dbReference>
<dbReference type="Pfam" id="PF08264">
    <property type="entry name" value="Anticodon_1"/>
    <property type="match status" value="1"/>
</dbReference>
<dbReference type="InterPro" id="IPR002301">
    <property type="entry name" value="Ile-tRNA-ligase"/>
</dbReference>
<dbReference type="SUPFAM" id="SSF50677">
    <property type="entry name" value="ValRS/IleRS/LeuRS editing domain"/>
    <property type="match status" value="1"/>
</dbReference>
<evidence type="ECO:0000313" key="12">
    <source>
        <dbReference type="EMBL" id="PIU02260.1"/>
    </source>
</evidence>
<evidence type="ECO:0000256" key="3">
    <source>
        <dbReference type="ARBA" id="ARBA00022741"/>
    </source>
</evidence>
<dbReference type="InterPro" id="IPR023586">
    <property type="entry name" value="Ile-tRNA-ligase_type2"/>
</dbReference>
<dbReference type="PANTHER" id="PTHR42780:SF1">
    <property type="entry name" value="ISOLEUCINE--TRNA LIGASE, CYTOPLASMIC"/>
    <property type="match status" value="1"/>
</dbReference>
<dbReference type="InterPro" id="IPR014729">
    <property type="entry name" value="Rossmann-like_a/b/a_fold"/>
</dbReference>
<organism evidence="12 13">
    <name type="scientific">Candidatus Shapirobacteria bacterium CG09_land_8_20_14_0_10_49_15</name>
    <dbReference type="NCBI Taxonomy" id="1974482"/>
    <lineage>
        <taxon>Bacteria</taxon>
        <taxon>Candidatus Shapironibacteriota</taxon>
    </lineage>
</organism>
<keyword evidence="4" id="KW-0067">ATP-binding</keyword>
<name>A0A2M6XB01_9BACT</name>
<protein>
    <recommendedName>
        <fullName evidence="1 9">Isoleucine--tRNA ligase</fullName>
        <ecNumber evidence="1 9">6.1.1.5</ecNumber>
    </recommendedName>
</protein>
<dbReference type="GO" id="GO:0005524">
    <property type="term" value="F:ATP binding"/>
    <property type="evidence" value="ECO:0007669"/>
    <property type="project" value="UniProtKB-KW"/>
</dbReference>
<dbReference type="Pfam" id="PF00133">
    <property type="entry name" value="tRNA-synt_1"/>
    <property type="match status" value="1"/>
</dbReference>
<dbReference type="CDD" id="cd07961">
    <property type="entry name" value="Anticodon_Ia_Ile_ABEc"/>
    <property type="match status" value="1"/>
</dbReference>
<evidence type="ECO:0000259" key="11">
    <source>
        <dbReference type="Pfam" id="PF08264"/>
    </source>
</evidence>
<keyword evidence="3" id="KW-0547">Nucleotide-binding</keyword>
<dbReference type="InterPro" id="IPR009080">
    <property type="entry name" value="tRNAsynth_Ia_anticodon-bd"/>
</dbReference>
<dbReference type="InterPro" id="IPR002300">
    <property type="entry name" value="aa-tRNA-synth_Ia"/>
</dbReference>
<evidence type="ECO:0000256" key="4">
    <source>
        <dbReference type="ARBA" id="ARBA00022840"/>
    </source>
</evidence>
<dbReference type="SUPFAM" id="SSF47323">
    <property type="entry name" value="Anticodon-binding domain of a subclass of class I aminoacyl-tRNA synthetases"/>
    <property type="match status" value="1"/>
</dbReference>
<evidence type="ECO:0000256" key="1">
    <source>
        <dbReference type="ARBA" id="ARBA00013165"/>
    </source>
</evidence>
<dbReference type="InterPro" id="IPR033709">
    <property type="entry name" value="Anticodon_Ile_ABEc"/>
</dbReference>
<dbReference type="GO" id="GO:0006428">
    <property type="term" value="P:isoleucyl-tRNA aminoacylation"/>
    <property type="evidence" value="ECO:0007669"/>
    <property type="project" value="UniProtKB-UniRule"/>
</dbReference>
<keyword evidence="6" id="KW-0030">Aminoacyl-tRNA synthetase</keyword>
<feature type="domain" description="Aminoacyl-tRNA synthetase class Ia" evidence="10">
    <location>
        <begin position="18"/>
        <end position="642"/>
    </location>
</feature>
<keyword evidence="5" id="KW-0648">Protein biosynthesis</keyword>
<dbReference type="InterPro" id="IPR009008">
    <property type="entry name" value="Val/Leu/Ile-tRNA-synth_edit"/>
</dbReference>
<evidence type="ECO:0000256" key="2">
    <source>
        <dbReference type="ARBA" id="ARBA00022598"/>
    </source>
</evidence>
<dbReference type="InterPro" id="IPR013155">
    <property type="entry name" value="M/V/L/I-tRNA-synth_anticd-bd"/>
</dbReference>
<dbReference type="Gene3D" id="1.10.730.10">
    <property type="entry name" value="Isoleucyl-tRNA Synthetase, Domain 1"/>
    <property type="match status" value="1"/>
</dbReference>
<dbReference type="PANTHER" id="PTHR42780">
    <property type="entry name" value="SOLEUCYL-TRNA SYNTHETASE"/>
    <property type="match status" value="1"/>
</dbReference>
<dbReference type="Gene3D" id="3.90.740.10">
    <property type="entry name" value="Valyl/Leucyl/Isoleucyl-tRNA synthetase, editing domain"/>
    <property type="match status" value="1"/>
</dbReference>
<dbReference type="EMBL" id="PEZK01000020">
    <property type="protein sequence ID" value="PIU02260.1"/>
    <property type="molecule type" value="Genomic_DNA"/>
</dbReference>
<dbReference type="Proteomes" id="UP000231214">
    <property type="component" value="Unassembled WGS sequence"/>
</dbReference>
<dbReference type="NCBIfam" id="TIGR00392">
    <property type="entry name" value="ileS"/>
    <property type="match status" value="1"/>
</dbReference>
<feature type="domain" description="Methionyl/Valyl/Leucyl/Isoleucyl-tRNA synthetase anticodon-binding" evidence="11">
    <location>
        <begin position="693"/>
        <end position="830"/>
    </location>
</feature>